<dbReference type="AlphaFoldDB" id="A0A2J6S6X4"/>
<evidence type="ECO:0000259" key="4">
    <source>
        <dbReference type="Pfam" id="PF24808"/>
    </source>
</evidence>
<proteinExistence type="predicted"/>
<evidence type="ECO:0000313" key="6">
    <source>
        <dbReference type="Proteomes" id="UP000235786"/>
    </source>
</evidence>
<reference evidence="5" key="1">
    <citation type="submission" date="2016-04" db="EMBL/GenBank/DDBJ databases">
        <title>A degradative enzymes factory behind the ericoid mycorrhizal symbiosis.</title>
        <authorList>
            <consortium name="DOE Joint Genome Institute"/>
            <person name="Martino E."/>
            <person name="Morin E."/>
            <person name="Grelet G."/>
            <person name="Kuo A."/>
            <person name="Kohler A."/>
            <person name="Daghino S."/>
            <person name="Barry K."/>
            <person name="Choi C."/>
            <person name="Cichocki N."/>
            <person name="Clum A."/>
            <person name="Copeland A."/>
            <person name="Hainaut M."/>
            <person name="Haridas S."/>
            <person name="Labutti K."/>
            <person name="Lindquist E."/>
            <person name="Lipzen A."/>
            <person name="Khouja H.-R."/>
            <person name="Murat C."/>
            <person name="Ohm R."/>
            <person name="Olson A."/>
            <person name="Spatafora J."/>
            <person name="Veneault-Fourrey C."/>
            <person name="Henrissat B."/>
            <person name="Grigoriev I."/>
            <person name="Martin F."/>
            <person name="Perotto S."/>
        </authorList>
    </citation>
    <scope>NUCLEOTIDE SEQUENCE [LARGE SCALE GENOMIC DNA]</scope>
    <source>
        <strain evidence="5">F</strain>
    </source>
</reference>
<feature type="transmembrane region" description="Helical" evidence="2">
    <location>
        <begin position="205"/>
        <end position="229"/>
    </location>
</feature>
<dbReference type="Pfam" id="PF24808">
    <property type="entry name" value="DUF7707"/>
    <property type="match status" value="1"/>
</dbReference>
<protein>
    <recommendedName>
        <fullName evidence="4">DUF7707 domain-containing protein</fullName>
    </recommendedName>
</protein>
<sequence>MLQGSLLSTVRHLFLTALVQWLLVSNVVDAQSSFNASQIALATRQAWCASELNTCTLICESAGSQVNDVDNTCNTSTLDYVCSCLNGFSPDVGRYTNTMPNFICDYVFSNCIANSPNDAASQATCQSEAETFCAGFGSATVVSTFGSGQSVTIFQAGVATSSSSSGSTSASLTTTTGSSSSSSSSSATNSPTQSPSKKSGISSGALAAAIAVPVAVVALVAIDFGIFFYRKRKAAAKTAPDATHSEGWGKAELHGEHVPPTEMPVPERYELHGEGLHNEVVGDGSQVHEIGATPPR</sequence>
<evidence type="ECO:0000256" key="3">
    <source>
        <dbReference type="SAM" id="SignalP"/>
    </source>
</evidence>
<organism evidence="5 6">
    <name type="scientific">Hyaloscypha variabilis (strain UAMH 11265 / GT02V1 / F)</name>
    <name type="common">Meliniomyces variabilis</name>
    <dbReference type="NCBI Taxonomy" id="1149755"/>
    <lineage>
        <taxon>Eukaryota</taxon>
        <taxon>Fungi</taxon>
        <taxon>Dikarya</taxon>
        <taxon>Ascomycota</taxon>
        <taxon>Pezizomycotina</taxon>
        <taxon>Leotiomycetes</taxon>
        <taxon>Helotiales</taxon>
        <taxon>Hyaloscyphaceae</taxon>
        <taxon>Hyaloscypha</taxon>
        <taxon>Hyaloscypha variabilis</taxon>
    </lineage>
</organism>
<feature type="compositionally biased region" description="Low complexity" evidence="1">
    <location>
        <begin position="160"/>
        <end position="196"/>
    </location>
</feature>
<gene>
    <name evidence="5" type="ORF">L207DRAFT_629049</name>
</gene>
<dbReference type="Proteomes" id="UP000235786">
    <property type="component" value="Unassembled WGS sequence"/>
</dbReference>
<dbReference type="STRING" id="1149755.A0A2J6S6X4"/>
<keyword evidence="2" id="KW-0812">Transmembrane</keyword>
<dbReference type="EMBL" id="KZ613939">
    <property type="protein sequence ID" value="PMD46514.1"/>
    <property type="molecule type" value="Genomic_DNA"/>
</dbReference>
<name>A0A2J6S6X4_HYAVF</name>
<keyword evidence="6" id="KW-1185">Reference proteome</keyword>
<feature type="signal peptide" evidence="3">
    <location>
        <begin position="1"/>
        <end position="30"/>
    </location>
</feature>
<keyword evidence="3" id="KW-0732">Signal</keyword>
<evidence type="ECO:0000256" key="1">
    <source>
        <dbReference type="SAM" id="MobiDB-lite"/>
    </source>
</evidence>
<feature type="region of interest" description="Disordered" evidence="1">
    <location>
        <begin position="160"/>
        <end position="200"/>
    </location>
</feature>
<feature type="domain" description="DUF7707" evidence="4">
    <location>
        <begin position="33"/>
        <end position="134"/>
    </location>
</feature>
<keyword evidence="2" id="KW-1133">Transmembrane helix</keyword>
<evidence type="ECO:0000313" key="5">
    <source>
        <dbReference type="EMBL" id="PMD46514.1"/>
    </source>
</evidence>
<accession>A0A2J6S6X4</accession>
<feature type="chain" id="PRO_5014423006" description="DUF7707 domain-containing protein" evidence="3">
    <location>
        <begin position="31"/>
        <end position="296"/>
    </location>
</feature>
<evidence type="ECO:0000256" key="2">
    <source>
        <dbReference type="SAM" id="Phobius"/>
    </source>
</evidence>
<dbReference type="PANTHER" id="PTHR38118:SF2">
    <property type="entry name" value="CDP-ALCOHOL PHOSPHATIDYLTRANSFERASE PROTEIN"/>
    <property type="match status" value="1"/>
</dbReference>
<dbReference type="PANTHER" id="PTHR38118">
    <property type="entry name" value="ANCHORED CELL WALL PROTEIN 11-RELATED"/>
    <property type="match status" value="1"/>
</dbReference>
<keyword evidence="2" id="KW-0472">Membrane</keyword>
<dbReference type="OrthoDB" id="2121879at2759"/>
<dbReference type="InterPro" id="IPR056124">
    <property type="entry name" value="DUF7707"/>
</dbReference>